<dbReference type="Gene3D" id="3.30.50.10">
    <property type="entry name" value="Erythroid Transcription Factor GATA-1, subunit A"/>
    <property type="match status" value="1"/>
</dbReference>
<keyword evidence="7 11" id="KW-0804">Transcription</keyword>
<dbReference type="PRINTS" id="PR00545">
    <property type="entry name" value="RETINOIDXR"/>
</dbReference>
<keyword evidence="9 11" id="KW-0539">Nucleus</keyword>
<dbReference type="InterPro" id="IPR001723">
    <property type="entry name" value="Nuclear_hrmn_rcpt"/>
</dbReference>
<evidence type="ECO:0000256" key="3">
    <source>
        <dbReference type="ARBA" id="ARBA00022771"/>
    </source>
</evidence>
<gene>
    <name evidence="15" type="ORF">DERF_001028</name>
</gene>
<dbReference type="GO" id="GO:0008270">
    <property type="term" value="F:zinc ion binding"/>
    <property type="evidence" value="ECO:0007669"/>
    <property type="project" value="UniProtKB-KW"/>
</dbReference>
<evidence type="ECO:0000313" key="15">
    <source>
        <dbReference type="EMBL" id="KAH9526975.1"/>
    </source>
</evidence>
<protein>
    <recommendedName>
        <fullName evidence="10">Nuclear receptor subfamily 2 group B member 4</fullName>
    </recommendedName>
</protein>
<organism evidence="15 16">
    <name type="scientific">Dermatophagoides farinae</name>
    <name type="common">American house dust mite</name>
    <dbReference type="NCBI Taxonomy" id="6954"/>
    <lineage>
        <taxon>Eukaryota</taxon>
        <taxon>Metazoa</taxon>
        <taxon>Ecdysozoa</taxon>
        <taxon>Arthropoda</taxon>
        <taxon>Chelicerata</taxon>
        <taxon>Arachnida</taxon>
        <taxon>Acari</taxon>
        <taxon>Acariformes</taxon>
        <taxon>Sarcoptiformes</taxon>
        <taxon>Astigmata</taxon>
        <taxon>Psoroptidia</taxon>
        <taxon>Analgoidea</taxon>
        <taxon>Pyroglyphidae</taxon>
        <taxon>Dermatophagoidinae</taxon>
        <taxon>Dermatophagoides</taxon>
    </lineage>
</organism>
<dbReference type="PROSITE" id="PS51843">
    <property type="entry name" value="NR_LBD"/>
    <property type="match status" value="1"/>
</dbReference>
<evidence type="ECO:0000259" key="14">
    <source>
        <dbReference type="PROSITE" id="PS51843"/>
    </source>
</evidence>
<dbReference type="PANTHER" id="PTHR24083">
    <property type="entry name" value="NUCLEAR HORMONE RECEPTOR"/>
    <property type="match status" value="1"/>
</dbReference>
<keyword evidence="16" id="KW-1185">Reference proteome</keyword>
<evidence type="ECO:0000256" key="12">
    <source>
        <dbReference type="SAM" id="MobiDB-lite"/>
    </source>
</evidence>
<name>A0A922LCS7_DERFA</name>
<dbReference type="InterPro" id="IPR050274">
    <property type="entry name" value="Nuclear_hormone_rcpt_NR2"/>
</dbReference>
<evidence type="ECO:0000256" key="1">
    <source>
        <dbReference type="ARBA" id="ARBA00006421"/>
    </source>
</evidence>
<dbReference type="SUPFAM" id="SSF48508">
    <property type="entry name" value="Nuclear receptor ligand-binding domain"/>
    <property type="match status" value="1"/>
</dbReference>
<comment type="subcellular location">
    <subcellularLocation>
        <location evidence="11">Nucleus</location>
    </subcellularLocation>
</comment>
<dbReference type="Gene3D" id="1.10.565.10">
    <property type="entry name" value="Retinoid X Receptor"/>
    <property type="match status" value="1"/>
</dbReference>
<evidence type="ECO:0000256" key="4">
    <source>
        <dbReference type="ARBA" id="ARBA00022833"/>
    </source>
</evidence>
<dbReference type="FunFam" id="3.30.50.10:FF:000005">
    <property type="entry name" value="Retinoic acid receptor RXR-alpha"/>
    <property type="match status" value="1"/>
</dbReference>
<dbReference type="SMART" id="SM00399">
    <property type="entry name" value="ZnF_C4"/>
    <property type="match status" value="1"/>
</dbReference>
<dbReference type="GO" id="GO:0003707">
    <property type="term" value="F:nuclear steroid receptor activity"/>
    <property type="evidence" value="ECO:0007669"/>
    <property type="project" value="InterPro"/>
</dbReference>
<dbReference type="InterPro" id="IPR000536">
    <property type="entry name" value="Nucl_hrmn_rcpt_lig-bd"/>
</dbReference>
<evidence type="ECO:0000256" key="7">
    <source>
        <dbReference type="ARBA" id="ARBA00023163"/>
    </source>
</evidence>
<proteinExistence type="inferred from homology"/>
<keyword evidence="2 11" id="KW-0479">Metal-binding</keyword>
<keyword evidence="3 11" id="KW-0863">Zinc-finger</keyword>
<evidence type="ECO:0000259" key="13">
    <source>
        <dbReference type="PROSITE" id="PS51030"/>
    </source>
</evidence>
<feature type="domain" description="NR LBD" evidence="14">
    <location>
        <begin position="263"/>
        <end position="485"/>
    </location>
</feature>
<sequence>MYKKDRPMLSVTSLLYGSPAPNSYPSLFNNSNKNINNGMGSSMTNPNDNGGMTLIGNGNVHNTAITMNTTSPIIGGGGGGGTNQTSLLNQVHSPTTTIQQQQQQMNNSNSPTNIVVSTCDNNNNNHHQRYPPNHPLSGSKHLCAICEDRASGKHYGVYSCEGCKGFFKRTVRKDLTYVCRDDKNCIVDKRQRNRCQYCRYQKCLEMGMKREAVQEERQRNKPSTTAETNEPESSTTINSPTTTTTLNHYHQNNHQSHHDRRLFNDLNIERLTDAEKLIEITSKCSPTTTTTTTTTKKGATREIELLFKWIKNIPYFQSLDPNDQLVLLKSGWNELLIAEFSYRSTCKQDALLLANGVEVSQQKAQSAGIGDIFSRVLNELVAKMREMQMDPAEIGCLRAIVLFNPALKNLKNIDIVEKLRDRVYSLLENHCRLLYPDKTSRFAKLLVRLPALRSIGLKCIEHLFFQQFLAENDLRQNIDIFISQMLMIPK</sequence>
<dbReference type="EMBL" id="ASGP02000001">
    <property type="protein sequence ID" value="KAH9526975.1"/>
    <property type="molecule type" value="Genomic_DNA"/>
</dbReference>
<keyword evidence="4 11" id="KW-0862">Zinc</keyword>
<evidence type="ECO:0000256" key="10">
    <source>
        <dbReference type="ARBA" id="ARBA00078913"/>
    </source>
</evidence>
<dbReference type="InterPro" id="IPR013088">
    <property type="entry name" value="Znf_NHR/GATA"/>
</dbReference>
<dbReference type="InterPro" id="IPR035500">
    <property type="entry name" value="NHR-like_dom_sf"/>
</dbReference>
<evidence type="ECO:0000313" key="16">
    <source>
        <dbReference type="Proteomes" id="UP000790347"/>
    </source>
</evidence>
<comment type="similarity">
    <text evidence="1">Belongs to the nuclear hormone receptor family. NR2 subfamily.</text>
</comment>
<dbReference type="InterPro" id="IPR000003">
    <property type="entry name" value="Retinoid-X_rcpt/HNF4"/>
</dbReference>
<evidence type="ECO:0000256" key="8">
    <source>
        <dbReference type="ARBA" id="ARBA00023170"/>
    </source>
</evidence>
<reference evidence="15" key="1">
    <citation type="submission" date="2013-05" db="EMBL/GenBank/DDBJ databases">
        <authorList>
            <person name="Yim A.K.Y."/>
            <person name="Chan T.F."/>
            <person name="Ji K.M."/>
            <person name="Liu X.Y."/>
            <person name="Zhou J.W."/>
            <person name="Li R.Q."/>
            <person name="Yang K.Y."/>
            <person name="Li J."/>
            <person name="Li M."/>
            <person name="Law P.T.W."/>
            <person name="Wu Y.L."/>
            <person name="Cai Z.L."/>
            <person name="Qin H."/>
            <person name="Bao Y."/>
            <person name="Leung R.K.K."/>
            <person name="Ng P.K.S."/>
            <person name="Zou J."/>
            <person name="Zhong X.J."/>
            <person name="Ran P.X."/>
            <person name="Zhong N.S."/>
            <person name="Liu Z.G."/>
            <person name="Tsui S.K.W."/>
        </authorList>
    </citation>
    <scope>NUCLEOTIDE SEQUENCE</scope>
    <source>
        <strain evidence="15">Derf</strain>
        <tissue evidence="15">Whole organism</tissue>
    </source>
</reference>
<feature type="domain" description="Nuclear receptor" evidence="13">
    <location>
        <begin position="140"/>
        <end position="215"/>
    </location>
</feature>
<dbReference type="PROSITE" id="PS51030">
    <property type="entry name" value="NUCLEAR_REC_DBD_2"/>
    <property type="match status" value="1"/>
</dbReference>
<feature type="compositionally biased region" description="Polar residues" evidence="12">
    <location>
        <begin position="221"/>
        <end position="232"/>
    </location>
</feature>
<dbReference type="SMART" id="SM00430">
    <property type="entry name" value="HOLI"/>
    <property type="match status" value="1"/>
</dbReference>
<evidence type="ECO:0000256" key="6">
    <source>
        <dbReference type="ARBA" id="ARBA00023125"/>
    </source>
</evidence>
<keyword evidence="5 11" id="KW-0805">Transcription regulation</keyword>
<evidence type="ECO:0000256" key="11">
    <source>
        <dbReference type="RuleBase" id="RU004334"/>
    </source>
</evidence>
<keyword evidence="6 11" id="KW-0238">DNA-binding</keyword>
<feature type="region of interest" description="Disordered" evidence="12">
    <location>
        <begin position="212"/>
        <end position="258"/>
    </location>
</feature>
<evidence type="ECO:0000256" key="2">
    <source>
        <dbReference type="ARBA" id="ARBA00022723"/>
    </source>
</evidence>
<dbReference type="PROSITE" id="PS00031">
    <property type="entry name" value="NUCLEAR_REC_DBD_1"/>
    <property type="match status" value="1"/>
</dbReference>
<dbReference type="PRINTS" id="PR00398">
    <property type="entry name" value="STRDHORMONER"/>
</dbReference>
<dbReference type="Pfam" id="PF00104">
    <property type="entry name" value="Hormone_recep"/>
    <property type="match status" value="1"/>
</dbReference>
<dbReference type="PRINTS" id="PR00047">
    <property type="entry name" value="STROIDFINGER"/>
</dbReference>
<dbReference type="SUPFAM" id="SSF57716">
    <property type="entry name" value="Glucocorticoid receptor-like (DNA-binding domain)"/>
    <property type="match status" value="1"/>
</dbReference>
<dbReference type="InterPro" id="IPR001628">
    <property type="entry name" value="Znf_hrmn_rcpt"/>
</dbReference>
<dbReference type="GO" id="GO:0005634">
    <property type="term" value="C:nucleus"/>
    <property type="evidence" value="ECO:0007669"/>
    <property type="project" value="UniProtKB-SubCell"/>
</dbReference>
<accession>A0A922LCS7</accession>
<dbReference type="GO" id="GO:0043565">
    <property type="term" value="F:sequence-specific DNA binding"/>
    <property type="evidence" value="ECO:0007669"/>
    <property type="project" value="InterPro"/>
</dbReference>
<evidence type="ECO:0000256" key="9">
    <source>
        <dbReference type="ARBA" id="ARBA00023242"/>
    </source>
</evidence>
<comment type="caution">
    <text evidence="15">The sequence shown here is derived from an EMBL/GenBank/DDBJ whole genome shotgun (WGS) entry which is preliminary data.</text>
</comment>
<dbReference type="Proteomes" id="UP000790347">
    <property type="component" value="Unassembled WGS sequence"/>
</dbReference>
<reference evidence="15" key="2">
    <citation type="journal article" date="2022" name="Res Sq">
        <title>Comparative Genomics Reveals Insights into the Divergent Evolution of Astigmatic Mites and Household Pest Adaptations.</title>
        <authorList>
            <person name="Xiong Q."/>
            <person name="Wan A.T.-Y."/>
            <person name="Liu X.-Y."/>
            <person name="Fung C.S.-H."/>
            <person name="Xiao X."/>
            <person name="Malainual N."/>
            <person name="Hou J."/>
            <person name="Wang L."/>
            <person name="Wang M."/>
            <person name="Yang K."/>
            <person name="Cui Y."/>
            <person name="Leung E."/>
            <person name="Nong W."/>
            <person name="Shin S.-K."/>
            <person name="Au S."/>
            <person name="Jeong K.Y."/>
            <person name="Chew F.T."/>
            <person name="Hui J."/>
            <person name="Leung T.F."/>
            <person name="Tungtrongchitr A."/>
            <person name="Zhong N."/>
            <person name="Liu Z."/>
            <person name="Tsui S."/>
        </authorList>
    </citation>
    <scope>NUCLEOTIDE SEQUENCE</scope>
    <source>
        <strain evidence="15">Derf</strain>
        <tissue evidence="15">Whole organism</tissue>
    </source>
</reference>
<dbReference type="Pfam" id="PF00105">
    <property type="entry name" value="zf-C4"/>
    <property type="match status" value="1"/>
</dbReference>
<evidence type="ECO:0000256" key="5">
    <source>
        <dbReference type="ARBA" id="ARBA00023015"/>
    </source>
</evidence>
<dbReference type="AlphaFoldDB" id="A0A922LCS7"/>
<keyword evidence="8 11" id="KW-0675">Receptor</keyword>
<feature type="compositionally biased region" description="Low complexity" evidence="12">
    <location>
        <begin position="233"/>
        <end position="254"/>
    </location>
</feature>
<dbReference type="CDD" id="cd06956">
    <property type="entry name" value="NR_DBD_RXR"/>
    <property type="match status" value="1"/>
</dbReference>